<dbReference type="PROSITE" id="PS51350">
    <property type="entry name" value="PTS_HPR_DOM"/>
    <property type="match status" value="1"/>
</dbReference>
<organism evidence="6 7">
    <name type="scientific">Alienimonas chondri</name>
    <dbReference type="NCBI Taxonomy" id="2681879"/>
    <lineage>
        <taxon>Bacteria</taxon>
        <taxon>Pseudomonadati</taxon>
        <taxon>Planctomycetota</taxon>
        <taxon>Planctomycetia</taxon>
        <taxon>Planctomycetales</taxon>
        <taxon>Planctomycetaceae</taxon>
        <taxon>Alienimonas</taxon>
    </lineage>
</organism>
<keyword evidence="3" id="KW-0963">Cytoplasm</keyword>
<dbReference type="InterPro" id="IPR050399">
    <property type="entry name" value="HPr"/>
</dbReference>
<proteinExistence type="inferred from homology"/>
<name>A0ABX1VAE6_9PLAN</name>
<keyword evidence="7" id="KW-1185">Reference proteome</keyword>
<dbReference type="EMBL" id="WTPX01000005">
    <property type="protein sequence ID" value="NNJ24257.1"/>
    <property type="molecule type" value="Genomic_DNA"/>
</dbReference>
<dbReference type="PANTHER" id="PTHR33705:SF2">
    <property type="entry name" value="PHOSPHOCARRIER PROTEIN NPR"/>
    <property type="match status" value="1"/>
</dbReference>
<comment type="caution">
    <text evidence="6">The sequence shown here is derived from an EMBL/GenBank/DDBJ whole genome shotgun (WGS) entry which is preliminary data.</text>
</comment>
<dbReference type="PRINTS" id="PR00107">
    <property type="entry name" value="PHOSPHOCPHPR"/>
</dbReference>
<sequence length="98" mass="9965">MSDERNTAASDVATCTVQVGNPDGLHMRPITLVTQAASRYACSVSISKGETDADAKAMIQLLTLAAACGESVTVRAEGPGANEAVEEIAALISATSPD</sequence>
<dbReference type="InterPro" id="IPR035895">
    <property type="entry name" value="HPr-like_sf"/>
</dbReference>
<evidence type="ECO:0000256" key="3">
    <source>
        <dbReference type="ARBA" id="ARBA00022490"/>
    </source>
</evidence>
<accession>A0ABX1VAE6</accession>
<dbReference type="Gene3D" id="3.30.1340.10">
    <property type="entry name" value="HPr-like"/>
    <property type="match status" value="1"/>
</dbReference>
<gene>
    <name evidence="6" type="ORF">LzC2_03090</name>
</gene>
<dbReference type="PANTHER" id="PTHR33705">
    <property type="entry name" value="PHOSPHOCARRIER PROTEIN HPR"/>
    <property type="match status" value="1"/>
</dbReference>
<keyword evidence="4" id="KW-0598">Phosphotransferase system</keyword>
<dbReference type="Proteomes" id="UP000609651">
    <property type="component" value="Unassembled WGS sequence"/>
</dbReference>
<protein>
    <recommendedName>
        <fullName evidence="5">HPr domain-containing protein</fullName>
    </recommendedName>
</protein>
<evidence type="ECO:0000256" key="1">
    <source>
        <dbReference type="ARBA" id="ARBA00004496"/>
    </source>
</evidence>
<dbReference type="NCBIfam" id="TIGR01003">
    <property type="entry name" value="PTS_HPr_family"/>
    <property type="match status" value="1"/>
</dbReference>
<evidence type="ECO:0000259" key="5">
    <source>
        <dbReference type="PROSITE" id="PS51350"/>
    </source>
</evidence>
<evidence type="ECO:0000313" key="6">
    <source>
        <dbReference type="EMBL" id="NNJ24257.1"/>
    </source>
</evidence>
<dbReference type="RefSeq" id="WP_171183005.1">
    <property type="nucleotide sequence ID" value="NZ_WTPX01000005.1"/>
</dbReference>
<reference evidence="6 7" key="1">
    <citation type="journal article" date="2020" name="Syst. Appl. Microbiol.">
        <title>Alienimonas chondri sp. nov., a novel planctomycete isolated from the biofilm of the red alga Chondrus crispus.</title>
        <authorList>
            <person name="Vitorino I."/>
            <person name="Albuquerque L."/>
            <person name="Wiegand S."/>
            <person name="Kallscheuer N."/>
            <person name="da Costa M.S."/>
            <person name="Lobo-da-Cunha A."/>
            <person name="Jogler C."/>
            <person name="Lage O.M."/>
        </authorList>
    </citation>
    <scope>NUCLEOTIDE SEQUENCE [LARGE SCALE GENOMIC DNA]</scope>
    <source>
        <strain evidence="6 7">LzC2</strain>
    </source>
</reference>
<evidence type="ECO:0000313" key="7">
    <source>
        <dbReference type="Proteomes" id="UP000609651"/>
    </source>
</evidence>
<feature type="domain" description="HPr" evidence="5">
    <location>
        <begin position="12"/>
        <end position="98"/>
    </location>
</feature>
<dbReference type="InterPro" id="IPR000032">
    <property type="entry name" value="HPr-like"/>
</dbReference>
<evidence type="ECO:0000256" key="4">
    <source>
        <dbReference type="ARBA" id="ARBA00022683"/>
    </source>
</evidence>
<dbReference type="SUPFAM" id="SSF55594">
    <property type="entry name" value="HPr-like"/>
    <property type="match status" value="1"/>
</dbReference>
<evidence type="ECO:0000256" key="2">
    <source>
        <dbReference type="ARBA" id="ARBA00010736"/>
    </source>
</evidence>
<comment type="subcellular location">
    <subcellularLocation>
        <location evidence="1">Cytoplasm</location>
    </subcellularLocation>
</comment>
<comment type="similarity">
    <text evidence="2">Belongs to the HPr family.</text>
</comment>
<dbReference type="Pfam" id="PF00381">
    <property type="entry name" value="PTS-HPr"/>
    <property type="match status" value="1"/>
</dbReference>